<keyword evidence="2" id="KW-0808">Transferase</keyword>
<dbReference type="InterPro" id="IPR018484">
    <property type="entry name" value="FGGY_N"/>
</dbReference>
<evidence type="ECO:0000256" key="3">
    <source>
        <dbReference type="ARBA" id="ARBA00022741"/>
    </source>
</evidence>
<feature type="domain" description="Carbohydrate kinase FGGY N-terminal" evidence="7">
    <location>
        <begin position="5"/>
        <end position="244"/>
    </location>
</feature>
<dbReference type="Gene3D" id="3.30.420.40">
    <property type="match status" value="2"/>
</dbReference>
<evidence type="ECO:0000259" key="7">
    <source>
        <dbReference type="Pfam" id="PF00370"/>
    </source>
</evidence>
<evidence type="ECO:0000256" key="5">
    <source>
        <dbReference type="ARBA" id="ARBA00022840"/>
    </source>
</evidence>
<dbReference type="Pfam" id="PF00370">
    <property type="entry name" value="FGGY_N"/>
    <property type="match status" value="1"/>
</dbReference>
<dbReference type="Pfam" id="PF02782">
    <property type="entry name" value="FGGY_C"/>
    <property type="match status" value="1"/>
</dbReference>
<dbReference type="SUPFAM" id="SSF53067">
    <property type="entry name" value="Actin-like ATPase domain"/>
    <property type="match status" value="2"/>
</dbReference>
<name>A0A9D0ZA44_9FIRM</name>
<dbReference type="GO" id="GO:0005524">
    <property type="term" value="F:ATP binding"/>
    <property type="evidence" value="ECO:0007669"/>
    <property type="project" value="UniProtKB-KW"/>
</dbReference>
<keyword evidence="3" id="KW-0547">Nucleotide-binding</keyword>
<dbReference type="InterPro" id="IPR013449">
    <property type="entry name" value="Rhamnulokinase"/>
</dbReference>
<dbReference type="InterPro" id="IPR018485">
    <property type="entry name" value="FGGY_C"/>
</dbReference>
<dbReference type="Proteomes" id="UP000886887">
    <property type="component" value="Unassembled WGS sequence"/>
</dbReference>
<comment type="caution">
    <text evidence="9">The sequence shown here is derived from an EMBL/GenBank/DDBJ whole genome shotgun (WGS) entry which is preliminary data.</text>
</comment>
<dbReference type="CDD" id="cd07771">
    <property type="entry name" value="ASKHA_NBD_FGGY_RhaB-like"/>
    <property type="match status" value="1"/>
</dbReference>
<keyword evidence="4" id="KW-0418">Kinase</keyword>
<gene>
    <name evidence="9" type="ORF">IAB73_06230</name>
</gene>
<evidence type="ECO:0000313" key="10">
    <source>
        <dbReference type="Proteomes" id="UP000886887"/>
    </source>
</evidence>
<dbReference type="AlphaFoldDB" id="A0A9D0ZA44"/>
<reference evidence="9" key="1">
    <citation type="submission" date="2020-10" db="EMBL/GenBank/DDBJ databases">
        <authorList>
            <person name="Gilroy R."/>
        </authorList>
    </citation>
    <scope>NUCLEOTIDE SEQUENCE</scope>
    <source>
        <strain evidence="9">ChiSxjej2B14-6234</strain>
    </source>
</reference>
<dbReference type="InterPro" id="IPR050406">
    <property type="entry name" value="FGGY_Carb_Kinase"/>
</dbReference>
<comment type="similarity">
    <text evidence="1">Belongs to the FGGY kinase family.</text>
</comment>
<keyword evidence="6" id="KW-0684">Rhamnose metabolism</keyword>
<dbReference type="GO" id="GO:0019301">
    <property type="term" value="P:rhamnose catabolic process"/>
    <property type="evidence" value="ECO:0007669"/>
    <property type="project" value="InterPro"/>
</dbReference>
<evidence type="ECO:0000256" key="4">
    <source>
        <dbReference type="ARBA" id="ARBA00022777"/>
    </source>
</evidence>
<dbReference type="InterPro" id="IPR000577">
    <property type="entry name" value="Carb_kinase_FGGY"/>
</dbReference>
<dbReference type="EMBL" id="DVFJ01000019">
    <property type="protein sequence ID" value="HIQ71783.1"/>
    <property type="molecule type" value="Genomic_DNA"/>
</dbReference>
<accession>A0A9D0ZA44</accession>
<dbReference type="InterPro" id="IPR043129">
    <property type="entry name" value="ATPase_NBD"/>
</dbReference>
<dbReference type="PIRSF" id="PIRSF000538">
    <property type="entry name" value="GlpK"/>
    <property type="match status" value="1"/>
</dbReference>
<reference evidence="9" key="2">
    <citation type="journal article" date="2021" name="PeerJ">
        <title>Extensive microbial diversity within the chicken gut microbiome revealed by metagenomics and culture.</title>
        <authorList>
            <person name="Gilroy R."/>
            <person name="Ravi A."/>
            <person name="Getino M."/>
            <person name="Pursley I."/>
            <person name="Horton D.L."/>
            <person name="Alikhan N.F."/>
            <person name="Baker D."/>
            <person name="Gharbi K."/>
            <person name="Hall N."/>
            <person name="Watson M."/>
            <person name="Adriaenssens E.M."/>
            <person name="Foster-Nyarko E."/>
            <person name="Jarju S."/>
            <person name="Secka A."/>
            <person name="Antonio M."/>
            <person name="Oren A."/>
            <person name="Chaudhuri R.R."/>
            <person name="La Ragione R."/>
            <person name="Hildebrand F."/>
            <person name="Pallen M.J."/>
        </authorList>
    </citation>
    <scope>NUCLEOTIDE SEQUENCE</scope>
    <source>
        <strain evidence="9">ChiSxjej2B14-6234</strain>
    </source>
</reference>
<evidence type="ECO:0000256" key="2">
    <source>
        <dbReference type="ARBA" id="ARBA00022679"/>
    </source>
</evidence>
<evidence type="ECO:0000313" key="9">
    <source>
        <dbReference type="EMBL" id="HIQ71783.1"/>
    </source>
</evidence>
<dbReference type="PANTHER" id="PTHR43095">
    <property type="entry name" value="SUGAR KINASE"/>
    <property type="match status" value="1"/>
</dbReference>
<evidence type="ECO:0000256" key="6">
    <source>
        <dbReference type="ARBA" id="ARBA00023308"/>
    </source>
</evidence>
<organism evidence="9 10">
    <name type="scientific">Candidatus Onthenecus intestinigallinarum</name>
    <dbReference type="NCBI Taxonomy" id="2840875"/>
    <lineage>
        <taxon>Bacteria</taxon>
        <taxon>Bacillati</taxon>
        <taxon>Bacillota</taxon>
        <taxon>Clostridia</taxon>
        <taxon>Eubacteriales</taxon>
        <taxon>Candidatus Onthenecus</taxon>
    </lineage>
</organism>
<dbReference type="GO" id="GO:0008993">
    <property type="term" value="F:rhamnulokinase activity"/>
    <property type="evidence" value="ECO:0007669"/>
    <property type="project" value="InterPro"/>
</dbReference>
<sequence>MGRAYLAVDIGASGGRHMLGQIEGGRLTLREIYRFENGMQRRGGRLVWDAQALLEHVLRGMEACRDAGVVPASMGIDTWAVDFALLDGDGRLIGDTVAYRDARTQGMDDVLRRTLSESELYARTGIQKQPFNTVYQLLYLREREPEALARAQTMLMMPEYLHYRLTGVAAREYTNASTTALVDARRRDWDFELIDRLGLPRRLFGPLRQPGARVGRLLPEVAARVGFSCDVVLPPTHDTAAAVLAAPIGPGDAYLSSGTWSLMGVELPQPVLSEESRRANLTNEGGCFGTIRYLKNIMGLWIVQRIRAELPGRPGFGELAAQARLADGFAGRIDVDDPAFLAPEDMTRAVRDACRAAGQPVPQTPGELCACVLHSLADSYARTVRELSRRSGRPVRRVCIVGGGCQNAYLNELTARACGLPVTAGPVEATALGNVLAQMIGAGEIASREAARALVRESFPIDIVTPQGDPKEV</sequence>
<keyword evidence="5" id="KW-0067">ATP-binding</keyword>
<protein>
    <submittedName>
        <fullName evidence="9">Rhamnulokinase</fullName>
    </submittedName>
</protein>
<evidence type="ECO:0000256" key="1">
    <source>
        <dbReference type="ARBA" id="ARBA00009156"/>
    </source>
</evidence>
<evidence type="ECO:0000259" key="8">
    <source>
        <dbReference type="Pfam" id="PF02782"/>
    </source>
</evidence>
<feature type="domain" description="Carbohydrate kinase FGGY C-terminal" evidence="8">
    <location>
        <begin position="253"/>
        <end position="441"/>
    </location>
</feature>
<proteinExistence type="inferred from homology"/>